<sequence length="139" mass="15516">MQIVVEIDHPPWHFAIVEVSLNGTPPSWRLSLCTPPSWKEVQHDTPPSWERGQRDMPPLSLSSEIAIGNMLMLMSPLYLDKIVVPKKSTEKKGYSNLTHLSLAFRNPELTLSPKAFKKTLLDIADGAVSFLHPRGTSSS</sequence>
<evidence type="ECO:0000313" key="2">
    <source>
        <dbReference type="Proteomes" id="UP000823775"/>
    </source>
</evidence>
<evidence type="ECO:0000313" key="1">
    <source>
        <dbReference type="EMBL" id="MCD9640073.1"/>
    </source>
</evidence>
<gene>
    <name evidence="1" type="ORF">HAX54_025103</name>
</gene>
<protein>
    <submittedName>
        <fullName evidence="1">Uncharacterized protein</fullName>
    </submittedName>
</protein>
<dbReference type="EMBL" id="JACEIK010003045">
    <property type="protein sequence ID" value="MCD9640073.1"/>
    <property type="molecule type" value="Genomic_DNA"/>
</dbReference>
<comment type="caution">
    <text evidence="1">The sequence shown here is derived from an EMBL/GenBank/DDBJ whole genome shotgun (WGS) entry which is preliminary data.</text>
</comment>
<name>A0ABS8V1B5_DATST</name>
<dbReference type="Proteomes" id="UP000823775">
    <property type="component" value="Unassembled WGS sequence"/>
</dbReference>
<reference evidence="1 2" key="1">
    <citation type="journal article" date="2021" name="BMC Genomics">
        <title>Datura genome reveals duplications of psychoactive alkaloid biosynthetic genes and high mutation rate following tissue culture.</title>
        <authorList>
            <person name="Rajewski A."/>
            <person name="Carter-House D."/>
            <person name="Stajich J."/>
            <person name="Litt A."/>
        </authorList>
    </citation>
    <scope>NUCLEOTIDE SEQUENCE [LARGE SCALE GENOMIC DNA]</scope>
    <source>
        <strain evidence="1">AR-01</strain>
    </source>
</reference>
<organism evidence="1 2">
    <name type="scientific">Datura stramonium</name>
    <name type="common">Jimsonweed</name>
    <name type="synonym">Common thornapple</name>
    <dbReference type="NCBI Taxonomy" id="4076"/>
    <lineage>
        <taxon>Eukaryota</taxon>
        <taxon>Viridiplantae</taxon>
        <taxon>Streptophyta</taxon>
        <taxon>Embryophyta</taxon>
        <taxon>Tracheophyta</taxon>
        <taxon>Spermatophyta</taxon>
        <taxon>Magnoliopsida</taxon>
        <taxon>eudicotyledons</taxon>
        <taxon>Gunneridae</taxon>
        <taxon>Pentapetalae</taxon>
        <taxon>asterids</taxon>
        <taxon>lamiids</taxon>
        <taxon>Solanales</taxon>
        <taxon>Solanaceae</taxon>
        <taxon>Solanoideae</taxon>
        <taxon>Datureae</taxon>
        <taxon>Datura</taxon>
    </lineage>
</organism>
<accession>A0ABS8V1B5</accession>
<keyword evidence="2" id="KW-1185">Reference proteome</keyword>
<proteinExistence type="predicted"/>